<dbReference type="SUPFAM" id="SSF53383">
    <property type="entry name" value="PLP-dependent transferases"/>
    <property type="match status" value="1"/>
</dbReference>
<dbReference type="EC" id="4.4.1.13" evidence="2"/>
<evidence type="ECO:0000259" key="7">
    <source>
        <dbReference type="Pfam" id="PF00155"/>
    </source>
</evidence>
<dbReference type="Gene3D" id="3.40.640.10">
    <property type="entry name" value="Type I PLP-dependent aspartate aminotransferase-like (Major domain)"/>
    <property type="match status" value="1"/>
</dbReference>
<feature type="domain" description="Aminotransferase class I/classII large" evidence="7">
    <location>
        <begin position="64"/>
        <end position="373"/>
    </location>
</feature>
<evidence type="ECO:0000313" key="8">
    <source>
        <dbReference type="EMBL" id="TJZ65805.1"/>
    </source>
</evidence>
<evidence type="ECO:0000256" key="4">
    <source>
        <dbReference type="ARBA" id="ARBA00022898"/>
    </source>
</evidence>
<keyword evidence="5 8" id="KW-0456">Lyase</keyword>
<dbReference type="InterPro" id="IPR015424">
    <property type="entry name" value="PyrdxlP-dep_Trfase"/>
</dbReference>
<evidence type="ECO:0000256" key="6">
    <source>
        <dbReference type="ARBA" id="ARBA00037974"/>
    </source>
</evidence>
<organism evidence="8 9">
    <name type="scientific">Chitiniphilus eburneus</name>
    <dbReference type="NCBI Taxonomy" id="2571148"/>
    <lineage>
        <taxon>Bacteria</taxon>
        <taxon>Pseudomonadati</taxon>
        <taxon>Pseudomonadota</taxon>
        <taxon>Betaproteobacteria</taxon>
        <taxon>Neisseriales</taxon>
        <taxon>Chitinibacteraceae</taxon>
        <taxon>Chitiniphilus</taxon>
    </lineage>
</organism>
<comment type="caution">
    <text evidence="8">The sequence shown here is derived from an EMBL/GenBank/DDBJ whole genome shotgun (WGS) entry which is preliminary data.</text>
</comment>
<comment type="cofactor">
    <cofactor evidence="1">
        <name>pyridoxal 5'-phosphate</name>
        <dbReference type="ChEBI" id="CHEBI:597326"/>
    </cofactor>
</comment>
<dbReference type="AlphaFoldDB" id="A0A4U0PDD4"/>
<accession>A0A4U0PDD4</accession>
<dbReference type="Pfam" id="PF00155">
    <property type="entry name" value="Aminotran_1_2"/>
    <property type="match status" value="1"/>
</dbReference>
<dbReference type="EMBL" id="SUMF01000035">
    <property type="protein sequence ID" value="TJZ65805.1"/>
    <property type="molecule type" value="Genomic_DNA"/>
</dbReference>
<dbReference type="OrthoDB" id="9803354at2"/>
<reference evidence="8 9" key="1">
    <citation type="submission" date="2019-04" db="EMBL/GenBank/DDBJ databases">
        <title>Chitiniphilus eburnea sp. nov., a novel chitinolytic bacterium isolated from aquaculture sludge.</title>
        <authorList>
            <person name="Sheng M."/>
        </authorList>
    </citation>
    <scope>NUCLEOTIDE SEQUENCE [LARGE SCALE GENOMIC DNA]</scope>
    <source>
        <strain evidence="8 9">HX-2-15</strain>
    </source>
</reference>
<evidence type="ECO:0000313" key="9">
    <source>
        <dbReference type="Proteomes" id="UP000310016"/>
    </source>
</evidence>
<dbReference type="PANTHER" id="PTHR43525:SF1">
    <property type="entry name" value="PROTEIN MALY"/>
    <property type="match status" value="1"/>
</dbReference>
<dbReference type="InterPro" id="IPR027619">
    <property type="entry name" value="C-S_lyase_PatB-like"/>
</dbReference>
<comment type="similarity">
    <text evidence="6">Belongs to the class-II pyridoxal-phosphate-dependent aminotransferase family. MalY/PatB cystathionine beta-lyase subfamily.</text>
</comment>
<dbReference type="InterPro" id="IPR051798">
    <property type="entry name" value="Class-II_PLP-Dep_Aminotrans"/>
</dbReference>
<evidence type="ECO:0000256" key="5">
    <source>
        <dbReference type="ARBA" id="ARBA00023239"/>
    </source>
</evidence>
<proteinExistence type="inferred from homology"/>
<dbReference type="InterPro" id="IPR015422">
    <property type="entry name" value="PyrdxlP-dep_Trfase_small"/>
</dbReference>
<dbReference type="GO" id="GO:0047804">
    <property type="term" value="F:cysteine-S-conjugate beta-lyase activity"/>
    <property type="evidence" value="ECO:0007669"/>
    <property type="project" value="UniProtKB-EC"/>
</dbReference>
<dbReference type="Proteomes" id="UP000310016">
    <property type="component" value="Unassembled WGS sequence"/>
</dbReference>
<evidence type="ECO:0000256" key="3">
    <source>
        <dbReference type="ARBA" id="ARBA00021531"/>
    </source>
</evidence>
<name>A0A4U0PDD4_9NEIS</name>
<protein>
    <recommendedName>
        <fullName evidence="3">Putative 8-amino-7-oxononanoate synthase</fullName>
        <ecNumber evidence="2">4.4.1.13</ecNumber>
    </recommendedName>
</protein>
<sequence length="385" mass="40986">MPYDFTRSASREVADNIKWNRYAGRDVLAMWVADMDFASPPEVTAALAARVASGSFGYSEPTREMVGAVLGAAQRDYGWRVAPEWLVPLPGLVTGLNVACRAVGQPGDGVLTATPVYPPFMSAPQYSERTLVKVPLLEPAGMLPWRWDLPALDAAAASARTLLLCHPHNPVGRAWDRAELEAIADIAEKRDLVVVSDEIHCDLLLEPGARHLPFAMLSPDAAKRSITLMAASKTYNVAGLGCAFAIVPDAGLRHAFQRATRGIVPHPNLLGLTATAAAYGQGAVWRAELLDILRANRNAVTAALNGVAGLRVAPAQATYLAWIDCRGAGLDHPQAFFETAGVGLSDGADFGAPGFVRLNFGCPSSTLAEALTRMRRALEAHSTAT</sequence>
<gene>
    <name evidence="8" type="ORF">FAZ21_17830</name>
</gene>
<evidence type="ECO:0000256" key="1">
    <source>
        <dbReference type="ARBA" id="ARBA00001933"/>
    </source>
</evidence>
<dbReference type="InterPro" id="IPR015421">
    <property type="entry name" value="PyrdxlP-dep_Trfase_major"/>
</dbReference>
<dbReference type="NCBIfam" id="TIGR04350">
    <property type="entry name" value="C_S_lyase_PatB"/>
    <property type="match status" value="1"/>
</dbReference>
<dbReference type="GO" id="GO:0030170">
    <property type="term" value="F:pyridoxal phosphate binding"/>
    <property type="evidence" value="ECO:0007669"/>
    <property type="project" value="InterPro"/>
</dbReference>
<evidence type="ECO:0000256" key="2">
    <source>
        <dbReference type="ARBA" id="ARBA00012224"/>
    </source>
</evidence>
<dbReference type="Gene3D" id="3.90.1150.10">
    <property type="entry name" value="Aspartate Aminotransferase, domain 1"/>
    <property type="match status" value="1"/>
</dbReference>
<dbReference type="PANTHER" id="PTHR43525">
    <property type="entry name" value="PROTEIN MALY"/>
    <property type="match status" value="1"/>
</dbReference>
<dbReference type="InterPro" id="IPR004839">
    <property type="entry name" value="Aminotransferase_I/II_large"/>
</dbReference>
<dbReference type="RefSeq" id="WP_136774787.1">
    <property type="nucleotide sequence ID" value="NZ_CP156074.1"/>
</dbReference>
<dbReference type="CDD" id="cd00609">
    <property type="entry name" value="AAT_like"/>
    <property type="match status" value="1"/>
</dbReference>
<keyword evidence="9" id="KW-1185">Reference proteome</keyword>
<keyword evidence="4" id="KW-0663">Pyridoxal phosphate</keyword>